<dbReference type="PROSITE" id="PS51707">
    <property type="entry name" value="CYTH"/>
    <property type="match status" value="1"/>
</dbReference>
<dbReference type="SUPFAM" id="SSF55154">
    <property type="entry name" value="CYTH-like phosphatases"/>
    <property type="match status" value="1"/>
</dbReference>
<dbReference type="InterPro" id="IPR009195">
    <property type="entry name" value="Uncharacterised_YjbK"/>
</dbReference>
<reference evidence="2 3" key="1">
    <citation type="submission" date="2016-10" db="EMBL/GenBank/DDBJ databases">
        <authorList>
            <person name="de Groot N.N."/>
        </authorList>
    </citation>
    <scope>NUCLEOTIDE SEQUENCE [LARGE SCALE GENOMIC DNA]</scope>
    <source>
        <strain evidence="2 3">DSM 21771</strain>
    </source>
</reference>
<evidence type="ECO:0000313" key="3">
    <source>
        <dbReference type="Proteomes" id="UP000198853"/>
    </source>
</evidence>
<dbReference type="CDD" id="cd07762">
    <property type="entry name" value="CYTH-like_Pase_1"/>
    <property type="match status" value="1"/>
</dbReference>
<dbReference type="SMART" id="SM01118">
    <property type="entry name" value="CYTH"/>
    <property type="match status" value="1"/>
</dbReference>
<evidence type="ECO:0000313" key="2">
    <source>
        <dbReference type="EMBL" id="SDI54407.1"/>
    </source>
</evidence>
<dbReference type="EMBL" id="FNEN01000003">
    <property type="protein sequence ID" value="SDI54407.1"/>
    <property type="molecule type" value="Genomic_DNA"/>
</dbReference>
<dbReference type="Gene3D" id="2.40.320.10">
    <property type="entry name" value="Hypothetical Protein Pfu-838710-001"/>
    <property type="match status" value="1"/>
</dbReference>
<evidence type="ECO:0000259" key="1">
    <source>
        <dbReference type="PROSITE" id="PS51707"/>
    </source>
</evidence>
<organism evidence="2 3">
    <name type="scientific">Natribacillus halophilus</name>
    <dbReference type="NCBI Taxonomy" id="549003"/>
    <lineage>
        <taxon>Bacteria</taxon>
        <taxon>Bacillati</taxon>
        <taxon>Bacillota</taxon>
        <taxon>Bacilli</taxon>
        <taxon>Bacillales</taxon>
        <taxon>Bacillaceae</taxon>
        <taxon>Natribacillus</taxon>
    </lineage>
</organism>
<dbReference type="AlphaFoldDB" id="A0A1G8LFW8"/>
<protein>
    <submittedName>
        <fullName evidence="2">Uncharacterized protein YjbK</fullName>
    </submittedName>
</protein>
<keyword evidence="3" id="KW-1185">Reference proteome</keyword>
<feature type="domain" description="CYTH" evidence="1">
    <location>
        <begin position="7"/>
        <end position="199"/>
    </location>
</feature>
<accession>A0A1G8LFW8</accession>
<dbReference type="InterPro" id="IPR033469">
    <property type="entry name" value="CYTH-like_dom_sf"/>
</dbReference>
<sequence length="199" mass="23285">MNHEFDEIEREGKRLLTENEFENIQNYFQLRTDDFHIQHNHYFDTSDFQLKARNAALRIRYKDEAYVLTLKVQTDEGILEKHQPLAEGDWSGDNPLTQIPDGGAVQTYIEGEWGIPFHTLQYLGRLSTWRAEFSYEQGLFALDKSYYLDKVDYELEFEGHSQGHAQKVLSQVTTRVGLRESAFQPPPKIQRFFNAHIGP</sequence>
<proteinExistence type="predicted"/>
<name>A0A1G8LFW8_9BACI</name>
<dbReference type="Proteomes" id="UP000198853">
    <property type="component" value="Unassembled WGS sequence"/>
</dbReference>
<dbReference type="PIRSF" id="PIRSF012526">
    <property type="entry name" value="CYTH_UCP012526"/>
    <property type="match status" value="1"/>
</dbReference>
<dbReference type="RefSeq" id="WP_090396525.1">
    <property type="nucleotide sequence ID" value="NZ_FNEN01000003.1"/>
</dbReference>
<dbReference type="InterPro" id="IPR023577">
    <property type="entry name" value="CYTH_domain"/>
</dbReference>
<dbReference type="OrthoDB" id="384378at2"/>
<gene>
    <name evidence="2" type="ORF">SAMN04488123_10363</name>
</gene>
<dbReference type="Pfam" id="PF01928">
    <property type="entry name" value="CYTH"/>
    <property type="match status" value="1"/>
</dbReference>